<dbReference type="PANTHER" id="PTHR45672">
    <property type="entry name" value="PROTEIN DISULFIDE-ISOMERASE C17H9.14C-RELATED"/>
    <property type="match status" value="1"/>
</dbReference>
<comment type="similarity">
    <text evidence="1">Belongs to the protein disulfide isomerase family.</text>
</comment>
<dbReference type="OrthoDB" id="427280at2759"/>
<dbReference type="PROSITE" id="PS00194">
    <property type="entry name" value="THIOREDOXIN_1"/>
    <property type="match status" value="1"/>
</dbReference>
<keyword evidence="2" id="KW-0472">Membrane</keyword>
<dbReference type="OMA" id="METAWNE"/>
<comment type="caution">
    <text evidence="4">The sequence shown here is derived from an EMBL/GenBank/DDBJ whole genome shotgun (WGS) entry which is preliminary data.</text>
</comment>
<dbReference type="GO" id="GO:0005783">
    <property type="term" value="C:endoplasmic reticulum"/>
    <property type="evidence" value="ECO:0007669"/>
    <property type="project" value="TreeGrafter"/>
</dbReference>
<dbReference type="AlphaFoldDB" id="K0S737"/>
<dbReference type="eggNOG" id="KOG0190">
    <property type="taxonomic scope" value="Eukaryota"/>
</dbReference>
<gene>
    <name evidence="4" type="ORF">THAOC_18919</name>
</gene>
<dbReference type="Gene3D" id="3.40.30.10">
    <property type="entry name" value="Glutaredoxin"/>
    <property type="match status" value="1"/>
</dbReference>
<dbReference type="PANTHER" id="PTHR45672:SF11">
    <property type="entry name" value="PROTEIN DISULFIDE-ISOMERASE C17H9.14C"/>
    <property type="match status" value="1"/>
</dbReference>
<keyword evidence="2" id="KW-1133">Transmembrane helix</keyword>
<feature type="domain" description="Thioredoxin" evidence="3">
    <location>
        <begin position="37"/>
        <end position="148"/>
    </location>
</feature>
<protein>
    <recommendedName>
        <fullName evidence="3">Thioredoxin domain-containing protein</fullName>
    </recommendedName>
</protein>
<dbReference type="InterPro" id="IPR013766">
    <property type="entry name" value="Thioredoxin_domain"/>
</dbReference>
<proteinExistence type="inferred from homology"/>
<dbReference type="InterPro" id="IPR051063">
    <property type="entry name" value="PDI"/>
</dbReference>
<dbReference type="PROSITE" id="PS51352">
    <property type="entry name" value="THIOREDOXIN_2"/>
    <property type="match status" value="1"/>
</dbReference>
<organism evidence="4 5">
    <name type="scientific">Thalassiosira oceanica</name>
    <name type="common">Marine diatom</name>
    <dbReference type="NCBI Taxonomy" id="159749"/>
    <lineage>
        <taxon>Eukaryota</taxon>
        <taxon>Sar</taxon>
        <taxon>Stramenopiles</taxon>
        <taxon>Ochrophyta</taxon>
        <taxon>Bacillariophyta</taxon>
        <taxon>Coscinodiscophyceae</taxon>
        <taxon>Thalassiosirophycidae</taxon>
        <taxon>Thalassiosirales</taxon>
        <taxon>Thalassiosiraceae</taxon>
        <taxon>Thalassiosira</taxon>
    </lineage>
</organism>
<dbReference type="PRINTS" id="PR00421">
    <property type="entry name" value="THIOREDOXIN"/>
</dbReference>
<accession>K0S737</accession>
<dbReference type="CDD" id="cd02961">
    <property type="entry name" value="PDI_a_family"/>
    <property type="match status" value="1"/>
</dbReference>
<evidence type="ECO:0000313" key="5">
    <source>
        <dbReference type="Proteomes" id="UP000266841"/>
    </source>
</evidence>
<evidence type="ECO:0000259" key="3">
    <source>
        <dbReference type="PROSITE" id="PS51352"/>
    </source>
</evidence>
<dbReference type="InterPro" id="IPR017937">
    <property type="entry name" value="Thioredoxin_CS"/>
</dbReference>
<dbReference type="Pfam" id="PF00085">
    <property type="entry name" value="Thioredoxin"/>
    <property type="match status" value="1"/>
</dbReference>
<name>K0S737_THAOC</name>
<dbReference type="Proteomes" id="UP000266841">
    <property type="component" value="Unassembled WGS sequence"/>
</dbReference>
<feature type="transmembrane region" description="Helical" evidence="2">
    <location>
        <begin position="200"/>
        <end position="223"/>
    </location>
</feature>
<sequence length="242" mass="27192">MTGISTLLNEGIGRNCESAKKCPICAGCGFHLKEEVIELTDSTFEHQTQASTGQTTGKWLVKFYAPWCGHCKSLAPIWKELDELIQNEHAEDGIVIAKVDATKESALATRFKIRSYPTLKYFADRKMFNYKGHRNLDALHAFVTEGYKTAQPDTIPAPPSFVELQVKELRKRFEKLTEENLHVKYLLEDFDHIVSFRKNAAVALLVIGALLGAALAGAIVFFFMRGSRNSRDKEPRAKKKQG</sequence>
<keyword evidence="2" id="KW-0812">Transmembrane</keyword>
<evidence type="ECO:0000256" key="1">
    <source>
        <dbReference type="ARBA" id="ARBA00006347"/>
    </source>
</evidence>
<dbReference type="SUPFAM" id="SSF52833">
    <property type="entry name" value="Thioredoxin-like"/>
    <property type="match status" value="1"/>
</dbReference>
<evidence type="ECO:0000256" key="2">
    <source>
        <dbReference type="SAM" id="Phobius"/>
    </source>
</evidence>
<dbReference type="InterPro" id="IPR036249">
    <property type="entry name" value="Thioredoxin-like_sf"/>
</dbReference>
<dbReference type="EMBL" id="AGNL01020780">
    <property type="protein sequence ID" value="EJK60684.1"/>
    <property type="molecule type" value="Genomic_DNA"/>
</dbReference>
<reference evidence="4 5" key="1">
    <citation type="journal article" date="2012" name="Genome Biol.">
        <title>Genome and low-iron response of an oceanic diatom adapted to chronic iron limitation.</title>
        <authorList>
            <person name="Lommer M."/>
            <person name="Specht M."/>
            <person name="Roy A.S."/>
            <person name="Kraemer L."/>
            <person name="Andreson R."/>
            <person name="Gutowska M.A."/>
            <person name="Wolf J."/>
            <person name="Bergner S.V."/>
            <person name="Schilhabel M.B."/>
            <person name="Klostermeier U.C."/>
            <person name="Beiko R.G."/>
            <person name="Rosenstiel P."/>
            <person name="Hippler M."/>
            <person name="Laroche J."/>
        </authorList>
    </citation>
    <scope>NUCLEOTIDE SEQUENCE [LARGE SCALE GENOMIC DNA]</scope>
    <source>
        <strain evidence="4 5">CCMP1005</strain>
    </source>
</reference>
<keyword evidence="5" id="KW-1185">Reference proteome</keyword>
<dbReference type="GO" id="GO:0006457">
    <property type="term" value="P:protein folding"/>
    <property type="evidence" value="ECO:0007669"/>
    <property type="project" value="TreeGrafter"/>
</dbReference>
<dbReference type="GO" id="GO:0003756">
    <property type="term" value="F:protein disulfide isomerase activity"/>
    <property type="evidence" value="ECO:0007669"/>
    <property type="project" value="TreeGrafter"/>
</dbReference>
<evidence type="ECO:0000313" key="4">
    <source>
        <dbReference type="EMBL" id="EJK60684.1"/>
    </source>
</evidence>